<organism evidence="1 2">
    <name type="scientific">Pseudoduganella aquatica</name>
    <dbReference type="NCBI Taxonomy" id="2660641"/>
    <lineage>
        <taxon>Bacteria</taxon>
        <taxon>Pseudomonadati</taxon>
        <taxon>Pseudomonadota</taxon>
        <taxon>Betaproteobacteria</taxon>
        <taxon>Burkholderiales</taxon>
        <taxon>Oxalobacteraceae</taxon>
        <taxon>Telluria group</taxon>
        <taxon>Pseudoduganella</taxon>
    </lineage>
</organism>
<name>A0A7X4HAY8_9BURK</name>
<protein>
    <submittedName>
        <fullName evidence="1">Uncharacterized protein</fullName>
    </submittedName>
</protein>
<gene>
    <name evidence="1" type="ORF">GTP77_11250</name>
</gene>
<keyword evidence="2" id="KW-1185">Reference proteome</keyword>
<sequence>MRRKHLFYLSSDRLDAWLWQSGKLSGPASFAATRAGLDAFLGYLEHKHPGAPALLLADLVEEDFQRMLLPHVGGKAGRNLLERRLLQQYRETPYRQAMAQGRAEEGRRDDILLCSALTNPLLLQPWTDALALLKVPLAGLYSVPLLSEELVSRLGLGREHEHLLLVTQQTAGVRQSYFHDGRLKFSRLTLATDREGALVNAGAETARTQQFLVSVRLIERGEQLHAVMVAPEPDLERWSAQCESGPETAYHFIPLAIAAGLAGLGGAGNLGQPSTDAPLADPLFLELLARTQPAGQYPLGEDSRYYRLWRIRQTLMSSSAALAACALLWTGGNLWAYADAQHEGSRLVMEAAGYDASYRVSMSDMPPSLAPTANMKAAVTIERLLATQAPAPIDMVGMLSAALDKVPQVQIVRLDWRVAADGADPEAAIPSSVLGIPSKPPQSLRVEAEIPLVASSTRAIVDSMNAFAQELARNPRLTVAIERPVLDVSSSAKLSGSTGAAGGKPAPFILNLSLAP</sequence>
<comment type="caution">
    <text evidence="1">The sequence shown here is derived from an EMBL/GenBank/DDBJ whole genome shotgun (WGS) entry which is preliminary data.</text>
</comment>
<evidence type="ECO:0000313" key="1">
    <source>
        <dbReference type="EMBL" id="MYN07911.1"/>
    </source>
</evidence>
<proteinExistence type="predicted"/>
<evidence type="ECO:0000313" key="2">
    <source>
        <dbReference type="Proteomes" id="UP000450676"/>
    </source>
</evidence>
<reference evidence="1 2" key="1">
    <citation type="submission" date="2019-12" db="EMBL/GenBank/DDBJ databases">
        <title>Novel species isolated from a subtropical stream in China.</title>
        <authorList>
            <person name="Lu H."/>
        </authorList>
    </citation>
    <scope>NUCLEOTIDE SEQUENCE [LARGE SCALE GENOMIC DNA]</scope>
    <source>
        <strain evidence="1 2">FT127W</strain>
    </source>
</reference>
<dbReference type="AlphaFoldDB" id="A0A7X4HAY8"/>
<accession>A0A7X4HAY8</accession>
<dbReference type="RefSeq" id="WP_161072254.1">
    <property type="nucleotide sequence ID" value="NZ_CP086370.1"/>
</dbReference>
<dbReference type="EMBL" id="WWCU01000010">
    <property type="protein sequence ID" value="MYN07911.1"/>
    <property type="molecule type" value="Genomic_DNA"/>
</dbReference>
<dbReference type="Proteomes" id="UP000450676">
    <property type="component" value="Unassembled WGS sequence"/>
</dbReference>